<reference evidence="1 2" key="1">
    <citation type="submission" date="2020-08" db="EMBL/GenBank/DDBJ databases">
        <title>Genomic Encyclopedia of Type Strains, Phase IV (KMG-IV): sequencing the most valuable type-strain genomes for metagenomic binning, comparative biology and taxonomic classification.</title>
        <authorList>
            <person name="Goeker M."/>
        </authorList>
    </citation>
    <scope>NUCLEOTIDE SEQUENCE [LARGE SCALE GENOMIC DNA]</scope>
    <source>
        <strain evidence="1 2">DSM 102238</strain>
    </source>
</reference>
<dbReference type="RefSeq" id="WP_183198500.1">
    <property type="nucleotide sequence ID" value="NZ_JACIEK010000001.1"/>
</dbReference>
<gene>
    <name evidence="1" type="ORF">GGR04_001032</name>
</gene>
<sequence length="89" mass="9262">MAGLPIVEVSITPLDAGGHEAFCQGVSIGNFAELADARDAVGRAADAVATTDYTTGKTMADLVDGVKPLRTKLTEVALRSRSLKTVTEQ</sequence>
<protein>
    <submittedName>
        <fullName evidence="1">Uncharacterized protein</fullName>
    </submittedName>
</protein>
<evidence type="ECO:0000313" key="1">
    <source>
        <dbReference type="EMBL" id="MBB3997211.1"/>
    </source>
</evidence>
<accession>A0A7W6EBY3</accession>
<evidence type="ECO:0000313" key="2">
    <source>
        <dbReference type="Proteomes" id="UP000542776"/>
    </source>
</evidence>
<proteinExistence type="predicted"/>
<dbReference type="EMBL" id="JACIEK010000001">
    <property type="protein sequence ID" value="MBB3997211.1"/>
    <property type="molecule type" value="Genomic_DNA"/>
</dbReference>
<organism evidence="1 2">
    <name type="scientific">Aureimonas pseudogalii</name>
    <dbReference type="NCBI Taxonomy" id="1744844"/>
    <lineage>
        <taxon>Bacteria</taxon>
        <taxon>Pseudomonadati</taxon>
        <taxon>Pseudomonadota</taxon>
        <taxon>Alphaproteobacteria</taxon>
        <taxon>Hyphomicrobiales</taxon>
        <taxon>Aurantimonadaceae</taxon>
        <taxon>Aureimonas</taxon>
    </lineage>
</organism>
<name>A0A7W6EBY3_9HYPH</name>
<comment type="caution">
    <text evidence="1">The sequence shown here is derived from an EMBL/GenBank/DDBJ whole genome shotgun (WGS) entry which is preliminary data.</text>
</comment>
<dbReference type="Proteomes" id="UP000542776">
    <property type="component" value="Unassembled WGS sequence"/>
</dbReference>
<keyword evidence="2" id="KW-1185">Reference proteome</keyword>
<dbReference type="AlphaFoldDB" id="A0A7W6EBY3"/>